<evidence type="ECO:0000313" key="2">
    <source>
        <dbReference type="EMBL" id="TCC11704.1"/>
    </source>
</evidence>
<accession>A0A4R0HNV5</accession>
<comment type="caution">
    <text evidence="2">The sequence shown here is derived from an EMBL/GenBank/DDBJ whole genome shotgun (WGS) entry which is preliminary data.</text>
</comment>
<proteinExistence type="predicted"/>
<organism evidence="2 3">
    <name type="scientific">Kribbella soli</name>
    <dbReference type="NCBI Taxonomy" id="1124743"/>
    <lineage>
        <taxon>Bacteria</taxon>
        <taxon>Bacillati</taxon>
        <taxon>Actinomycetota</taxon>
        <taxon>Actinomycetes</taxon>
        <taxon>Propionibacteriales</taxon>
        <taxon>Kribbellaceae</taxon>
        <taxon>Kribbella</taxon>
    </lineage>
</organism>
<protein>
    <submittedName>
        <fullName evidence="2">Uncharacterized protein</fullName>
    </submittedName>
</protein>
<dbReference type="RefSeq" id="WP_131336596.1">
    <property type="nucleotide sequence ID" value="NZ_SJJZ01000001.1"/>
</dbReference>
<gene>
    <name evidence="2" type="ORF">E0H45_10745</name>
</gene>
<sequence length="73" mass="8023">MEHSIGTPTNATAHAPLDPPTAAAQARAERQARADWLITELSRLAAQAEDPHDRVRLRRTADSLTRLALAFRP</sequence>
<name>A0A4R0HNV5_9ACTN</name>
<evidence type="ECO:0000313" key="3">
    <source>
        <dbReference type="Proteomes" id="UP000292346"/>
    </source>
</evidence>
<evidence type="ECO:0000256" key="1">
    <source>
        <dbReference type="SAM" id="MobiDB-lite"/>
    </source>
</evidence>
<keyword evidence="3" id="KW-1185">Reference proteome</keyword>
<feature type="compositionally biased region" description="Polar residues" evidence="1">
    <location>
        <begin position="1"/>
        <end position="12"/>
    </location>
</feature>
<dbReference type="AlphaFoldDB" id="A0A4R0HNV5"/>
<dbReference type="EMBL" id="SJJZ01000001">
    <property type="protein sequence ID" value="TCC11704.1"/>
    <property type="molecule type" value="Genomic_DNA"/>
</dbReference>
<dbReference type="Proteomes" id="UP000292346">
    <property type="component" value="Unassembled WGS sequence"/>
</dbReference>
<feature type="region of interest" description="Disordered" evidence="1">
    <location>
        <begin position="1"/>
        <end position="30"/>
    </location>
</feature>
<reference evidence="2 3" key="1">
    <citation type="submission" date="2019-02" db="EMBL/GenBank/DDBJ databases">
        <title>Kribbella capetownensis sp. nov. and Kribbella speibonae sp. nov., isolated from soil.</title>
        <authorList>
            <person name="Curtis S.M."/>
            <person name="Norton I."/>
            <person name="Everest G.J."/>
            <person name="Meyers P.R."/>
        </authorList>
    </citation>
    <scope>NUCLEOTIDE SEQUENCE [LARGE SCALE GENOMIC DNA]</scope>
    <source>
        <strain evidence="2 3">KCTC 29219</strain>
    </source>
</reference>
<dbReference type="OrthoDB" id="3830966at2"/>